<keyword evidence="5" id="KW-0963">Cytoplasm</keyword>
<dbReference type="EMBL" id="VZTT01262056">
    <property type="protein sequence ID" value="NXU07108.1"/>
    <property type="molecule type" value="Genomic_DNA"/>
</dbReference>
<dbReference type="OrthoDB" id="9932678at2759"/>
<dbReference type="PANTHER" id="PTHR15593:SF2">
    <property type="entry name" value="PHOSPHOINOSITIDE 3-KINASE REGULATORY SUBUNIT 5"/>
    <property type="match status" value="1"/>
</dbReference>
<evidence type="ECO:0000256" key="7">
    <source>
        <dbReference type="ARBA" id="ARBA00023242"/>
    </source>
</evidence>
<keyword evidence="10" id="KW-1185">Reference proteome</keyword>
<proteinExistence type="predicted"/>
<protein>
    <recommendedName>
        <fullName evidence="8">Phosphoinositide 3-kinase regulatory subunit 5</fullName>
    </recommendedName>
</protein>
<dbReference type="InterPro" id="IPR019522">
    <property type="entry name" value="PIK3R5/6"/>
</dbReference>
<dbReference type="GO" id="GO:0016301">
    <property type="term" value="F:kinase activity"/>
    <property type="evidence" value="ECO:0007669"/>
    <property type="project" value="UniProtKB-KW"/>
</dbReference>
<keyword evidence="7" id="KW-0539">Nucleus</keyword>
<dbReference type="GO" id="GO:0007186">
    <property type="term" value="P:G protein-coupled receptor signaling pathway"/>
    <property type="evidence" value="ECO:0007669"/>
    <property type="project" value="TreeGrafter"/>
</dbReference>
<keyword evidence="9" id="KW-0418">Kinase</keyword>
<dbReference type="GO" id="GO:0005944">
    <property type="term" value="C:phosphatidylinositol 3-kinase complex, class IB"/>
    <property type="evidence" value="ECO:0007669"/>
    <property type="project" value="InterPro"/>
</dbReference>
<dbReference type="Pfam" id="PF10486">
    <property type="entry name" value="PI3K_1B_p101"/>
    <property type="match status" value="1"/>
</dbReference>
<sequence>SPGITFQRLVRTEQGLPVKSYQSSTVTVLLLNRSEVRSEFLSIAEKLSSSEPPQHSTLVLLLQHLYQANFGTRCDLHRLHHLLKSKPLEELSELYASAADAQEAAAASSDPALAREQLQAVLRDIAGAASFPAVTGEHPPTPLFP</sequence>
<keyword evidence="6" id="KW-0472">Membrane</keyword>
<name>A0A7L3HQT6_9PASS</name>
<evidence type="ECO:0000256" key="2">
    <source>
        <dbReference type="ARBA" id="ARBA00004202"/>
    </source>
</evidence>
<feature type="non-terminal residue" evidence="9">
    <location>
        <position position="1"/>
    </location>
</feature>
<dbReference type="GO" id="GO:0005886">
    <property type="term" value="C:plasma membrane"/>
    <property type="evidence" value="ECO:0007669"/>
    <property type="project" value="UniProtKB-SubCell"/>
</dbReference>
<evidence type="ECO:0000256" key="6">
    <source>
        <dbReference type="ARBA" id="ARBA00023136"/>
    </source>
</evidence>
<dbReference type="GO" id="GO:0005634">
    <property type="term" value="C:nucleus"/>
    <property type="evidence" value="ECO:0007669"/>
    <property type="project" value="UniProtKB-SubCell"/>
</dbReference>
<gene>
    <name evidence="9" type="primary">Pik3r5</name>
    <name evidence="9" type="ORF">BUPERY_R11114</name>
</gene>
<feature type="non-terminal residue" evidence="9">
    <location>
        <position position="145"/>
    </location>
</feature>
<dbReference type="PANTHER" id="PTHR15593">
    <property type="entry name" value="PHOSPHATIDYLINOSITOL 3-KINASE REGULATORY SUBUNIT"/>
    <property type="match status" value="1"/>
</dbReference>
<dbReference type="GO" id="GO:0046935">
    <property type="term" value="F:1-phosphatidylinositol-3-kinase regulator activity"/>
    <property type="evidence" value="ECO:0007669"/>
    <property type="project" value="InterPro"/>
</dbReference>
<evidence type="ECO:0000256" key="5">
    <source>
        <dbReference type="ARBA" id="ARBA00022490"/>
    </source>
</evidence>
<accession>A0A7L3HQT6</accession>
<comment type="caution">
    <text evidence="9">The sequence shown here is derived from an EMBL/GenBank/DDBJ whole genome shotgun (WGS) entry which is preliminary data.</text>
</comment>
<dbReference type="AlphaFoldDB" id="A0A7L3HQT6"/>
<evidence type="ECO:0000256" key="1">
    <source>
        <dbReference type="ARBA" id="ARBA00004123"/>
    </source>
</evidence>
<evidence type="ECO:0000256" key="4">
    <source>
        <dbReference type="ARBA" id="ARBA00022475"/>
    </source>
</evidence>
<evidence type="ECO:0000313" key="9">
    <source>
        <dbReference type="EMBL" id="NXU07108.1"/>
    </source>
</evidence>
<dbReference type="GO" id="GO:0005737">
    <property type="term" value="C:cytoplasm"/>
    <property type="evidence" value="ECO:0007669"/>
    <property type="project" value="UniProtKB-SubCell"/>
</dbReference>
<comment type="subcellular location">
    <subcellularLocation>
        <location evidence="2">Cell membrane</location>
        <topology evidence="2">Peripheral membrane protein</topology>
    </subcellularLocation>
    <subcellularLocation>
        <location evidence="3">Cytoplasm</location>
    </subcellularLocation>
    <subcellularLocation>
        <location evidence="1">Nucleus</location>
    </subcellularLocation>
</comment>
<organism evidence="9 10">
    <name type="scientific">Buphagus erythrorhynchus</name>
    <name type="common">red-billed oxpecker</name>
    <dbReference type="NCBI Taxonomy" id="245048"/>
    <lineage>
        <taxon>Eukaryota</taxon>
        <taxon>Metazoa</taxon>
        <taxon>Chordata</taxon>
        <taxon>Craniata</taxon>
        <taxon>Vertebrata</taxon>
        <taxon>Euteleostomi</taxon>
        <taxon>Archelosauria</taxon>
        <taxon>Archosauria</taxon>
        <taxon>Dinosauria</taxon>
        <taxon>Saurischia</taxon>
        <taxon>Theropoda</taxon>
        <taxon>Coelurosauria</taxon>
        <taxon>Aves</taxon>
        <taxon>Neognathae</taxon>
        <taxon>Neoaves</taxon>
        <taxon>Telluraves</taxon>
        <taxon>Australaves</taxon>
        <taxon>Passeriformes</taxon>
        <taxon>Sturnidae</taxon>
        <taxon>Buphagus</taxon>
    </lineage>
</organism>
<keyword evidence="9" id="KW-0808">Transferase</keyword>
<evidence type="ECO:0000256" key="3">
    <source>
        <dbReference type="ARBA" id="ARBA00004496"/>
    </source>
</evidence>
<dbReference type="Proteomes" id="UP000566314">
    <property type="component" value="Unassembled WGS sequence"/>
</dbReference>
<keyword evidence="4" id="KW-1003">Cell membrane</keyword>
<evidence type="ECO:0000313" key="10">
    <source>
        <dbReference type="Proteomes" id="UP000566314"/>
    </source>
</evidence>
<reference evidence="9 10" key="1">
    <citation type="submission" date="2019-09" db="EMBL/GenBank/DDBJ databases">
        <title>Bird 10,000 Genomes (B10K) Project - Family phase.</title>
        <authorList>
            <person name="Zhang G."/>
        </authorList>
    </citation>
    <scope>NUCLEOTIDE SEQUENCE [LARGE SCALE GENOMIC DNA]</scope>
    <source>
        <strain evidence="9">B10K-DU-012-02</strain>
    </source>
</reference>
<evidence type="ECO:0000256" key="8">
    <source>
        <dbReference type="ARBA" id="ARBA00040195"/>
    </source>
</evidence>